<evidence type="ECO:0000313" key="3">
    <source>
        <dbReference type="Proteomes" id="UP001595699"/>
    </source>
</evidence>
<evidence type="ECO:0000313" key="2">
    <source>
        <dbReference type="EMBL" id="MFC3766598.1"/>
    </source>
</evidence>
<gene>
    <name evidence="2" type="ORF">ACFOUW_37620</name>
</gene>
<keyword evidence="1" id="KW-0472">Membrane</keyword>
<keyword evidence="3" id="KW-1185">Reference proteome</keyword>
<sequence length="66" mass="7242">MKKIRAYQAGGVVAGLLLWWILPGFIGAIVGVLVIIAAVAAPAIGYAMLDPSQRRRLDRLRERKQI</sequence>
<organism evidence="2 3">
    <name type="scientific">Tenggerimyces flavus</name>
    <dbReference type="NCBI Taxonomy" id="1708749"/>
    <lineage>
        <taxon>Bacteria</taxon>
        <taxon>Bacillati</taxon>
        <taxon>Actinomycetota</taxon>
        <taxon>Actinomycetes</taxon>
        <taxon>Propionibacteriales</taxon>
        <taxon>Nocardioidaceae</taxon>
        <taxon>Tenggerimyces</taxon>
    </lineage>
</organism>
<protein>
    <recommendedName>
        <fullName evidence="4">Integral membrane protein</fullName>
    </recommendedName>
</protein>
<dbReference type="Proteomes" id="UP001595699">
    <property type="component" value="Unassembled WGS sequence"/>
</dbReference>
<dbReference type="RefSeq" id="WP_205118120.1">
    <property type="nucleotide sequence ID" value="NZ_JAFBCM010000001.1"/>
</dbReference>
<dbReference type="EMBL" id="JBHRZH010000056">
    <property type="protein sequence ID" value="MFC3766598.1"/>
    <property type="molecule type" value="Genomic_DNA"/>
</dbReference>
<feature type="transmembrane region" description="Helical" evidence="1">
    <location>
        <begin position="28"/>
        <end position="49"/>
    </location>
</feature>
<accession>A0ABV7YR74</accession>
<feature type="transmembrane region" description="Helical" evidence="1">
    <location>
        <begin position="7"/>
        <end position="22"/>
    </location>
</feature>
<evidence type="ECO:0000256" key="1">
    <source>
        <dbReference type="SAM" id="Phobius"/>
    </source>
</evidence>
<comment type="caution">
    <text evidence="2">The sequence shown here is derived from an EMBL/GenBank/DDBJ whole genome shotgun (WGS) entry which is preliminary data.</text>
</comment>
<keyword evidence="1" id="KW-0812">Transmembrane</keyword>
<reference evidence="3" key="1">
    <citation type="journal article" date="2019" name="Int. J. Syst. Evol. Microbiol.">
        <title>The Global Catalogue of Microorganisms (GCM) 10K type strain sequencing project: providing services to taxonomists for standard genome sequencing and annotation.</title>
        <authorList>
            <consortium name="The Broad Institute Genomics Platform"/>
            <consortium name="The Broad Institute Genome Sequencing Center for Infectious Disease"/>
            <person name="Wu L."/>
            <person name="Ma J."/>
        </authorList>
    </citation>
    <scope>NUCLEOTIDE SEQUENCE [LARGE SCALE GENOMIC DNA]</scope>
    <source>
        <strain evidence="3">CGMCC 4.7241</strain>
    </source>
</reference>
<evidence type="ECO:0008006" key="4">
    <source>
        <dbReference type="Google" id="ProtNLM"/>
    </source>
</evidence>
<name>A0ABV7YR74_9ACTN</name>
<keyword evidence="1" id="KW-1133">Transmembrane helix</keyword>
<proteinExistence type="predicted"/>